<dbReference type="Gene3D" id="3.90.1580.10">
    <property type="entry name" value="paralog of FGE (formylglycine-generating enzyme)"/>
    <property type="match status" value="1"/>
</dbReference>
<evidence type="ECO:0000259" key="2">
    <source>
        <dbReference type="Pfam" id="PF00656"/>
    </source>
</evidence>
<gene>
    <name evidence="4" type="ORF">AsFPU1_3697</name>
</gene>
<dbReference type="GO" id="GO:0004197">
    <property type="term" value="F:cysteine-type endopeptidase activity"/>
    <property type="evidence" value="ECO:0007669"/>
    <property type="project" value="InterPro"/>
</dbReference>
<evidence type="ECO:0000256" key="1">
    <source>
        <dbReference type="SAM" id="MobiDB-lite"/>
    </source>
</evidence>
<proteinExistence type="predicted"/>
<evidence type="ECO:0000259" key="3">
    <source>
        <dbReference type="Pfam" id="PF03781"/>
    </source>
</evidence>
<dbReference type="SUPFAM" id="SSF56436">
    <property type="entry name" value="C-type lectin-like"/>
    <property type="match status" value="1"/>
</dbReference>
<dbReference type="InterPro" id="IPR005532">
    <property type="entry name" value="SUMF_dom"/>
</dbReference>
<dbReference type="InterPro" id="IPR016187">
    <property type="entry name" value="CTDL_fold"/>
</dbReference>
<keyword evidence="5" id="KW-1185">Reference proteome</keyword>
<name>A0A401ILZ3_APHSA</name>
<accession>A0A401ILZ3</accession>
<dbReference type="Proteomes" id="UP000287247">
    <property type="component" value="Unassembled WGS sequence"/>
</dbReference>
<dbReference type="Pfam" id="PF03781">
    <property type="entry name" value="FGE-sulfatase"/>
    <property type="match status" value="1"/>
</dbReference>
<evidence type="ECO:0000313" key="5">
    <source>
        <dbReference type="Proteomes" id="UP000287247"/>
    </source>
</evidence>
<dbReference type="InterPro" id="IPR051043">
    <property type="entry name" value="Sulfatase_Mod_Factor_Kinase"/>
</dbReference>
<dbReference type="GO" id="GO:0120147">
    <property type="term" value="F:formylglycine-generating oxidase activity"/>
    <property type="evidence" value="ECO:0007669"/>
    <property type="project" value="TreeGrafter"/>
</dbReference>
<organism evidence="4 5">
    <name type="scientific">Aphanothece sacrum FPU1</name>
    <dbReference type="NCBI Taxonomy" id="1920663"/>
    <lineage>
        <taxon>Bacteria</taxon>
        <taxon>Bacillati</taxon>
        <taxon>Cyanobacteriota</taxon>
        <taxon>Cyanophyceae</taxon>
        <taxon>Oscillatoriophycideae</taxon>
        <taxon>Chroococcales</taxon>
        <taxon>Aphanothecaceae</taxon>
        <taxon>Aphanothece</taxon>
    </lineage>
</organism>
<reference evidence="5" key="1">
    <citation type="submission" date="2017-05" db="EMBL/GenBank/DDBJ databases">
        <title>Physiological properties and genetic analysis related to exopolysaccharide production of fresh-water unicellular cyanobacterium Aphanothece sacrum, Suizenji Nori, that has been cultured as a food source in Japan.</title>
        <authorList>
            <person name="Kanesaki Y."/>
            <person name="Yoshikawa S."/>
            <person name="Ohki K."/>
        </authorList>
    </citation>
    <scope>NUCLEOTIDE SEQUENCE [LARGE SCALE GENOMIC DNA]</scope>
    <source>
        <strain evidence="5">FPU1</strain>
    </source>
</reference>
<sequence length="564" mass="63825">MAKNWAIAIGVNHYDNLKNLHFAKRDAEAIDIWCKHPLEGNFDRVFLFTEDSPAIPVNPPISTKPTYGSLRRFLRAQFDTPLLGAGDNLWFFFAGHGKRDQDRDYLMLSDSDPGDVAGSALSVSWITERLRRCGADNVVLFLDACRSDGSRDGRGIGLEQPQGVITFYGCDPKMVSYEIDELQQGAFTYALLEALRIKGTDNCATVERLYDRLRYRVPEIVTRYQKPLIQRPYAIAEPVTKYHLILLPQQATLKDAETLKLDAVREERRKNYALARQLWIRVLAISPADRDAIDAIEDLARSGNRQNRDIRPSNEPSSNRGTRQVRNVRPPISLPTLPTIRVTRRQILTTLGLTGAGITVFGVGKGIQQHLANLPPSEPLPSAKTGKFEFPVVTVNNKGEEIKRETKQAEYRAEYLNKNVLLEMVSIPGGTFMMGTEDAEIERLVKKFNWDGFRREKPQHEVTVPAFWMGKYPITQKQWKAIAALSKIDIDLQPDPSFFKGDDRPVTNVSWNESVEFCKRLSKLTGKDYRLPSEAEWEYACRAGTTTPFHFGETITGDLANYEA</sequence>
<dbReference type="EMBL" id="BDQK01000016">
    <property type="protein sequence ID" value="GBF82269.1"/>
    <property type="molecule type" value="Genomic_DNA"/>
</dbReference>
<protein>
    <submittedName>
        <fullName evidence="4">Twin-arginine translocation pathway signal</fullName>
    </submittedName>
</protein>
<dbReference type="Pfam" id="PF00656">
    <property type="entry name" value="Peptidase_C14"/>
    <property type="match status" value="1"/>
</dbReference>
<dbReference type="GO" id="GO:0006508">
    <property type="term" value="P:proteolysis"/>
    <property type="evidence" value="ECO:0007669"/>
    <property type="project" value="InterPro"/>
</dbReference>
<feature type="region of interest" description="Disordered" evidence="1">
    <location>
        <begin position="304"/>
        <end position="330"/>
    </location>
</feature>
<dbReference type="InterPro" id="IPR029030">
    <property type="entry name" value="Caspase-like_dom_sf"/>
</dbReference>
<feature type="domain" description="Peptidase C14 caspase" evidence="2">
    <location>
        <begin position="4"/>
        <end position="230"/>
    </location>
</feature>
<dbReference type="InterPro" id="IPR042095">
    <property type="entry name" value="SUMF_sf"/>
</dbReference>
<evidence type="ECO:0000313" key="4">
    <source>
        <dbReference type="EMBL" id="GBF82269.1"/>
    </source>
</evidence>
<dbReference type="InterPro" id="IPR011600">
    <property type="entry name" value="Pept_C14_caspase"/>
</dbReference>
<dbReference type="AlphaFoldDB" id="A0A401ILZ3"/>
<dbReference type="Gene3D" id="3.40.50.1460">
    <property type="match status" value="1"/>
</dbReference>
<dbReference type="SUPFAM" id="SSF52129">
    <property type="entry name" value="Caspase-like"/>
    <property type="match status" value="1"/>
</dbReference>
<dbReference type="PANTHER" id="PTHR23150:SF19">
    <property type="entry name" value="FORMYLGLYCINE-GENERATING ENZYME"/>
    <property type="match status" value="1"/>
</dbReference>
<feature type="compositionally biased region" description="Polar residues" evidence="1">
    <location>
        <begin position="314"/>
        <end position="325"/>
    </location>
</feature>
<feature type="domain" description="Sulfatase-modifying factor enzyme-like" evidence="3">
    <location>
        <begin position="423"/>
        <end position="553"/>
    </location>
</feature>
<comment type="caution">
    <text evidence="4">The sequence shown here is derived from an EMBL/GenBank/DDBJ whole genome shotgun (WGS) entry which is preliminary data.</text>
</comment>
<dbReference type="PANTHER" id="PTHR23150">
    <property type="entry name" value="SULFATASE MODIFYING FACTOR 1, 2"/>
    <property type="match status" value="1"/>
</dbReference>